<evidence type="ECO:0000256" key="2">
    <source>
        <dbReference type="ARBA" id="ARBA00009904"/>
    </source>
</evidence>
<name>A0A926EAD6_9FIRM</name>
<evidence type="ECO:0000256" key="3">
    <source>
        <dbReference type="ARBA" id="ARBA00022448"/>
    </source>
</evidence>
<evidence type="ECO:0000256" key="7">
    <source>
        <dbReference type="ARBA" id="ARBA00023136"/>
    </source>
</evidence>
<sequence>MSITKMALVEIQGEEKYLDEALRRVAKSEMFQPEPFTSFSEYAAGVTAMEGHNPYSDMLRKVMGIADTFEVTLQYKDFAQLDLSVEEIPPYIDQLQSRVSALREEKKSLENLAEAHQQTLTHLRHIISLHVNFDEIFSRHFLKVRFGRLPVDSYPKLSYYEEKPFVFYSFDNDGAYHWCMYLTADEDQEEIDGIFNALFFERMWIPDYAHGTPEKAIESIQAEMAEKSERLKEVREQIKQVYREEVDKFLMIYSKLQFLSDAYDLRRNAVILRGKFHILGFIPEKEYDEFMLSFLDLYKVEVQSRPLDQTAQVNVPVKLKNNRFVRPFEMFVTMYGLPGYHDIDPTPFVAFTYTFLFGLMFGDLGQGLVISLVGWLMWKLKKMMLGRIMMRIGVSSAVFGCVYGSVFGFEHLLDPVYKMLGFAEKPIEVMAPATTTNILLVAIGLGIFIILLSMVFNIILGLKQKNLERALFSQNGLAGFIFYGAVIYAAVGTLTGMNVMNPIYVIFLIVIPLLVIFLKEPLGKMAAKRKGLFEEGVGNFIVVGFFEMFEILLSFISNTMSFLRVGGFILSHAGMMAVVLTLAEMVGAGASPLVIVIGNVFVMCMEGLIVGIQVLRLEFYEMFSRFFEAEGDPYEPMKVSYQA</sequence>
<feature type="transmembrane region" description="Helical" evidence="9">
    <location>
        <begin position="353"/>
        <end position="376"/>
    </location>
</feature>
<dbReference type="Pfam" id="PF01496">
    <property type="entry name" value="V_ATPase_I"/>
    <property type="match status" value="1"/>
</dbReference>
<gene>
    <name evidence="10" type="ORF">H8709_04820</name>
</gene>
<evidence type="ECO:0000256" key="8">
    <source>
        <dbReference type="SAM" id="Coils"/>
    </source>
</evidence>
<evidence type="ECO:0000313" key="11">
    <source>
        <dbReference type="Proteomes" id="UP000660861"/>
    </source>
</evidence>
<dbReference type="GO" id="GO:0007035">
    <property type="term" value="P:vacuolar acidification"/>
    <property type="evidence" value="ECO:0007669"/>
    <property type="project" value="TreeGrafter"/>
</dbReference>
<dbReference type="PANTHER" id="PTHR11629:SF63">
    <property type="entry name" value="V-TYPE PROTON ATPASE SUBUNIT A"/>
    <property type="match status" value="1"/>
</dbReference>
<evidence type="ECO:0000256" key="9">
    <source>
        <dbReference type="SAM" id="Phobius"/>
    </source>
</evidence>
<dbReference type="EMBL" id="JACRTC010000002">
    <property type="protein sequence ID" value="MBC8570148.1"/>
    <property type="molecule type" value="Genomic_DNA"/>
</dbReference>
<protein>
    <submittedName>
        <fullName evidence="10">V-type ATP synthase subunit I</fullName>
    </submittedName>
</protein>
<feature type="coiled-coil region" evidence="8">
    <location>
        <begin position="92"/>
        <end position="119"/>
    </location>
</feature>
<dbReference type="RefSeq" id="WP_262397236.1">
    <property type="nucleotide sequence ID" value="NZ_JACRTC010000002.1"/>
</dbReference>
<keyword evidence="5 9" id="KW-1133">Transmembrane helix</keyword>
<dbReference type="GO" id="GO:0033179">
    <property type="term" value="C:proton-transporting V-type ATPase, V0 domain"/>
    <property type="evidence" value="ECO:0007669"/>
    <property type="project" value="InterPro"/>
</dbReference>
<comment type="caution">
    <text evidence="10">The sequence shown here is derived from an EMBL/GenBank/DDBJ whole genome shotgun (WGS) entry which is preliminary data.</text>
</comment>
<keyword evidence="11" id="KW-1185">Reference proteome</keyword>
<dbReference type="AlphaFoldDB" id="A0A926EAD6"/>
<accession>A0A926EAD6</accession>
<dbReference type="GO" id="GO:0016471">
    <property type="term" value="C:vacuolar proton-transporting V-type ATPase complex"/>
    <property type="evidence" value="ECO:0007669"/>
    <property type="project" value="TreeGrafter"/>
</dbReference>
<keyword evidence="3" id="KW-0813">Transport</keyword>
<dbReference type="Proteomes" id="UP000660861">
    <property type="component" value="Unassembled WGS sequence"/>
</dbReference>
<evidence type="ECO:0000256" key="5">
    <source>
        <dbReference type="ARBA" id="ARBA00022989"/>
    </source>
</evidence>
<keyword evidence="8" id="KW-0175">Coiled coil</keyword>
<feature type="transmembrane region" description="Helical" evidence="9">
    <location>
        <begin position="388"/>
        <end position="409"/>
    </location>
</feature>
<evidence type="ECO:0000256" key="1">
    <source>
        <dbReference type="ARBA" id="ARBA00004141"/>
    </source>
</evidence>
<keyword evidence="4 9" id="KW-0812">Transmembrane</keyword>
<feature type="transmembrane region" description="Helical" evidence="9">
    <location>
        <begin position="472"/>
        <end position="491"/>
    </location>
</feature>
<dbReference type="GO" id="GO:0046961">
    <property type="term" value="F:proton-transporting ATPase activity, rotational mechanism"/>
    <property type="evidence" value="ECO:0007669"/>
    <property type="project" value="InterPro"/>
</dbReference>
<proteinExistence type="inferred from homology"/>
<comment type="similarity">
    <text evidence="2">Belongs to the V-ATPase 116 kDa subunit family.</text>
</comment>
<comment type="subcellular location">
    <subcellularLocation>
        <location evidence="1">Membrane</location>
        <topology evidence="1">Multi-pass membrane protein</topology>
    </subcellularLocation>
</comment>
<feature type="transmembrane region" description="Helical" evidence="9">
    <location>
        <begin position="594"/>
        <end position="615"/>
    </location>
</feature>
<keyword evidence="7 9" id="KW-0472">Membrane</keyword>
<reference evidence="10" key="1">
    <citation type="submission" date="2020-08" db="EMBL/GenBank/DDBJ databases">
        <title>Genome public.</title>
        <authorList>
            <person name="Liu C."/>
            <person name="Sun Q."/>
        </authorList>
    </citation>
    <scope>NUCLEOTIDE SEQUENCE</scope>
    <source>
        <strain evidence="10">NSJ-54</strain>
    </source>
</reference>
<feature type="transmembrane region" description="Helical" evidence="9">
    <location>
        <begin position="438"/>
        <end position="460"/>
    </location>
</feature>
<keyword evidence="6" id="KW-0406">Ion transport</keyword>
<feature type="transmembrane region" description="Helical" evidence="9">
    <location>
        <begin position="562"/>
        <end position="582"/>
    </location>
</feature>
<dbReference type="InterPro" id="IPR002490">
    <property type="entry name" value="V-ATPase_116kDa_su"/>
</dbReference>
<feature type="transmembrane region" description="Helical" evidence="9">
    <location>
        <begin position="497"/>
        <end position="517"/>
    </location>
</feature>
<evidence type="ECO:0000256" key="4">
    <source>
        <dbReference type="ARBA" id="ARBA00022692"/>
    </source>
</evidence>
<dbReference type="PANTHER" id="PTHR11629">
    <property type="entry name" value="VACUOLAR PROTON ATPASES"/>
    <property type="match status" value="1"/>
</dbReference>
<organism evidence="10 11">
    <name type="scientific">Zongyangia hominis</name>
    <dbReference type="NCBI Taxonomy" id="2763677"/>
    <lineage>
        <taxon>Bacteria</taxon>
        <taxon>Bacillati</taxon>
        <taxon>Bacillota</taxon>
        <taxon>Clostridia</taxon>
        <taxon>Eubacteriales</taxon>
        <taxon>Oscillospiraceae</taxon>
        <taxon>Zongyangia</taxon>
    </lineage>
</organism>
<evidence type="ECO:0000313" key="10">
    <source>
        <dbReference type="EMBL" id="MBC8570148.1"/>
    </source>
</evidence>
<feature type="coiled-coil region" evidence="8">
    <location>
        <begin position="217"/>
        <end position="244"/>
    </location>
</feature>
<evidence type="ECO:0000256" key="6">
    <source>
        <dbReference type="ARBA" id="ARBA00023065"/>
    </source>
</evidence>
<dbReference type="GO" id="GO:0051117">
    <property type="term" value="F:ATPase binding"/>
    <property type="evidence" value="ECO:0007669"/>
    <property type="project" value="TreeGrafter"/>
</dbReference>
<feature type="transmembrane region" description="Helical" evidence="9">
    <location>
        <begin position="537"/>
        <end position="556"/>
    </location>
</feature>